<feature type="transmembrane region" description="Helical" evidence="1">
    <location>
        <begin position="319"/>
        <end position="343"/>
    </location>
</feature>
<feature type="transmembrane region" description="Helical" evidence="1">
    <location>
        <begin position="355"/>
        <end position="376"/>
    </location>
</feature>
<keyword evidence="3" id="KW-1185">Reference proteome</keyword>
<evidence type="ECO:0000313" key="2">
    <source>
        <dbReference type="EMBL" id="REG11162.1"/>
    </source>
</evidence>
<feature type="transmembrane region" description="Helical" evidence="1">
    <location>
        <begin position="78"/>
        <end position="96"/>
    </location>
</feature>
<evidence type="ECO:0000256" key="1">
    <source>
        <dbReference type="SAM" id="Phobius"/>
    </source>
</evidence>
<keyword evidence="1" id="KW-1133">Transmembrane helix</keyword>
<keyword evidence="1" id="KW-0812">Transmembrane</keyword>
<feature type="transmembrane region" description="Helical" evidence="1">
    <location>
        <begin position="215"/>
        <end position="237"/>
    </location>
</feature>
<gene>
    <name evidence="2" type="ORF">DFR64_1039</name>
</gene>
<evidence type="ECO:0000313" key="3">
    <source>
        <dbReference type="Proteomes" id="UP000256388"/>
    </source>
</evidence>
<proteinExistence type="predicted"/>
<dbReference type="EMBL" id="QUMS01000001">
    <property type="protein sequence ID" value="REG11162.1"/>
    <property type="molecule type" value="Genomic_DNA"/>
</dbReference>
<dbReference type="AlphaFoldDB" id="A0A347ZSJ0"/>
<comment type="caution">
    <text evidence="2">The sequence shown here is derived from an EMBL/GenBank/DDBJ whole genome shotgun (WGS) entry which is preliminary data.</text>
</comment>
<feature type="transmembrane region" description="Helical" evidence="1">
    <location>
        <begin position="287"/>
        <end position="307"/>
    </location>
</feature>
<feature type="transmembrane region" description="Helical" evidence="1">
    <location>
        <begin position="383"/>
        <end position="403"/>
    </location>
</feature>
<feature type="transmembrane region" description="Helical" evidence="1">
    <location>
        <begin position="161"/>
        <end position="179"/>
    </location>
</feature>
<dbReference type="OrthoDB" id="148359at2"/>
<dbReference type="Proteomes" id="UP000256388">
    <property type="component" value="Unassembled WGS sequence"/>
</dbReference>
<sequence length="670" mass="75801">MIEKLKNYDLFPLLLLALSLLIYGLFIPFLGFYWDDFPYLWFRHISGVSGVMRAIALDRPLLAAFYALPMSVMGESPWAWQLAAILGRWLFTWSAYSFLKALWPQKKMDLKWIALLLLVFPGFKQQWISVIYTHVFAVMALYFVSLTLFVKEIRAGGKPSLRMAGAILLSVACMTAVEYVAGLELLRPFIIFMLLAQAAQTSFGEKFKRTLKLWLPYLLVFVLFLIYRVFIASSVLYKVQQMDGLTSSPLATLWDMVAQQFKNLYTSTVPAWTQLFQPFSPLNIGSLFSKLYLVLLAAFIFGAWFFTRRTVKDIEGSSAWLKTPVIGALLSLLAAGLPFWAANLSPSTQFPADRVMLPFMLGSAVLVYALISLVSLKPAIRMSLFSLVFGLSAVFQVYQANLFREDWEDFEQFFQQLSWRIPALEENTLLVTDQLPLEYYSDNSLSAVFNWIYDTGSRQKDDTDMPYLLNYTESRLGHSLASLESGTAINHNYRIYTFKGSTDQMVLFYYAPPGCVHLVDPDLDGDNPLLPAVLREYAANSRDDLISADPQQNQIFFLSEAPANSWCYYYEKASLAAELGKWEEVVQLAGSAFKLDDHPNDASERIPFIEGYARTGDWENALGLSRETAAVSPLYQPMLCNLWQDLAAETTDSTSKTEAASQIMAELGCE</sequence>
<keyword evidence="2" id="KW-0808">Transferase</keyword>
<feature type="transmembrane region" description="Helical" evidence="1">
    <location>
        <begin position="12"/>
        <end position="34"/>
    </location>
</feature>
<name>A0A347ZSJ0_9CHLR</name>
<reference evidence="2 3" key="1">
    <citation type="submission" date="2018-08" db="EMBL/GenBank/DDBJ databases">
        <title>Genomic Encyclopedia of Type Strains, Phase IV (KMG-IV): sequencing the most valuable type-strain genomes for metagenomic binning, comparative biology and taxonomic classification.</title>
        <authorList>
            <person name="Goeker M."/>
        </authorList>
    </citation>
    <scope>NUCLEOTIDE SEQUENCE [LARGE SCALE GENOMIC DNA]</scope>
    <source>
        <strain evidence="2 3">DSM 23923</strain>
    </source>
</reference>
<organism evidence="2 3">
    <name type="scientific">Pelolinea submarina</name>
    <dbReference type="NCBI Taxonomy" id="913107"/>
    <lineage>
        <taxon>Bacteria</taxon>
        <taxon>Bacillati</taxon>
        <taxon>Chloroflexota</taxon>
        <taxon>Anaerolineae</taxon>
        <taxon>Anaerolineales</taxon>
        <taxon>Anaerolineaceae</taxon>
        <taxon>Pelolinea</taxon>
    </lineage>
</organism>
<dbReference type="RefSeq" id="WP_116224300.1">
    <property type="nucleotide sequence ID" value="NZ_AP018437.1"/>
</dbReference>
<accession>A0A347ZSJ0</accession>
<protein>
    <submittedName>
        <fullName evidence="2">4-amino-4-deoxy-L-arabinose transferase-like glycosyltransferase</fullName>
    </submittedName>
</protein>
<dbReference type="GO" id="GO:0016740">
    <property type="term" value="F:transferase activity"/>
    <property type="evidence" value="ECO:0007669"/>
    <property type="project" value="UniProtKB-KW"/>
</dbReference>
<feature type="transmembrane region" description="Helical" evidence="1">
    <location>
        <begin position="130"/>
        <end position="149"/>
    </location>
</feature>
<keyword evidence="1" id="KW-0472">Membrane</keyword>